<keyword evidence="3" id="KW-1185">Reference proteome</keyword>
<protein>
    <submittedName>
        <fullName evidence="2">Uncharacterized protein</fullName>
    </submittedName>
</protein>
<evidence type="ECO:0000313" key="2">
    <source>
        <dbReference type="EMBL" id="MFC6953536.1"/>
    </source>
</evidence>
<evidence type="ECO:0000313" key="3">
    <source>
        <dbReference type="Proteomes" id="UP001596395"/>
    </source>
</evidence>
<dbReference type="Proteomes" id="UP001596395">
    <property type="component" value="Unassembled WGS sequence"/>
</dbReference>
<sequence>MPEFEFGSRDEARGVREEFDEYLCPHDDARMKTVTIVSDAPDRVLDAVGQQAAISRDDHDGTGQLSLTDGERDRFDFSKDGLNVPKLRAIKGVMRDEGVEDWSAFVNPDLTVDEHVALAERAKRDERGDRLDAEDSATEKAARAARSAQSNQCDHARDHCKHGEPEACEFLQHECGMDDDEIDALLGFEDDRDPTEQTDLVTVGGGDFPEMDVEPEVAGALSRSWQGYRSAVGRLSRDLDDVRKAVINARQAFQAINAIRDRHGQDALHPDRLHEELAALAGMPEDIPEVRTLAHFADDGDVVEHDAQRSLSGEHADPQTRLAGGERGEVESEREKHVEENPGGLRVDEREETTSETETTQAKPDAFQVAEGGQETL</sequence>
<feature type="region of interest" description="Disordered" evidence="1">
    <location>
        <begin position="304"/>
        <end position="377"/>
    </location>
</feature>
<name>A0ABD5VKY7_9EURY</name>
<gene>
    <name evidence="2" type="ORF">ACFQGB_11745</name>
</gene>
<organism evidence="2 3">
    <name type="scientific">Halorubellus litoreus</name>
    <dbReference type="NCBI Taxonomy" id="755308"/>
    <lineage>
        <taxon>Archaea</taxon>
        <taxon>Methanobacteriati</taxon>
        <taxon>Methanobacteriota</taxon>
        <taxon>Stenosarchaea group</taxon>
        <taxon>Halobacteria</taxon>
        <taxon>Halobacteriales</taxon>
        <taxon>Halorubellaceae</taxon>
        <taxon>Halorubellus</taxon>
    </lineage>
</organism>
<evidence type="ECO:0000256" key="1">
    <source>
        <dbReference type="SAM" id="MobiDB-lite"/>
    </source>
</evidence>
<dbReference type="AlphaFoldDB" id="A0ABD5VKY7"/>
<feature type="compositionally biased region" description="Basic and acidic residues" evidence="1">
    <location>
        <begin position="304"/>
        <end position="353"/>
    </location>
</feature>
<reference evidence="2 3" key="1">
    <citation type="journal article" date="2019" name="Int. J. Syst. Evol. Microbiol.">
        <title>The Global Catalogue of Microorganisms (GCM) 10K type strain sequencing project: providing services to taxonomists for standard genome sequencing and annotation.</title>
        <authorList>
            <consortium name="The Broad Institute Genomics Platform"/>
            <consortium name="The Broad Institute Genome Sequencing Center for Infectious Disease"/>
            <person name="Wu L."/>
            <person name="Ma J."/>
        </authorList>
    </citation>
    <scope>NUCLEOTIDE SEQUENCE [LARGE SCALE GENOMIC DNA]</scope>
    <source>
        <strain evidence="2 3">GX26</strain>
    </source>
</reference>
<feature type="region of interest" description="Disordered" evidence="1">
    <location>
        <begin position="51"/>
        <end position="72"/>
    </location>
</feature>
<feature type="region of interest" description="Disordered" evidence="1">
    <location>
        <begin position="121"/>
        <end position="157"/>
    </location>
</feature>
<accession>A0ABD5VKY7</accession>
<comment type="caution">
    <text evidence="2">The sequence shown here is derived from an EMBL/GenBank/DDBJ whole genome shotgun (WGS) entry which is preliminary data.</text>
</comment>
<feature type="compositionally biased region" description="Basic and acidic residues" evidence="1">
    <location>
        <begin position="121"/>
        <end position="142"/>
    </location>
</feature>
<proteinExistence type="predicted"/>
<dbReference type="RefSeq" id="WP_336350494.1">
    <property type="nucleotide sequence ID" value="NZ_JAZAQL010000002.1"/>
</dbReference>
<dbReference type="EMBL" id="JBHSXN010000002">
    <property type="protein sequence ID" value="MFC6953536.1"/>
    <property type="molecule type" value="Genomic_DNA"/>
</dbReference>